<dbReference type="AlphaFoldDB" id="A0A1V9XLP4"/>
<keyword evidence="5" id="KW-1185">Reference proteome</keyword>
<evidence type="ECO:0000256" key="3">
    <source>
        <dbReference type="ARBA" id="ARBA00022837"/>
    </source>
</evidence>
<evidence type="ECO:0000256" key="2">
    <source>
        <dbReference type="ARBA" id="ARBA00022737"/>
    </source>
</evidence>
<gene>
    <name evidence="4" type="ORF">BIW11_03442</name>
</gene>
<keyword evidence="3" id="KW-0106">Calcium</keyword>
<dbReference type="PANTHER" id="PTHR23104">
    <property type="entry name" value="MULTIPLE COAGULATION FACTOR DEFICIENCY PROTEIN 2 NEURAL STEM CELL DERIVED NEURONAL SURVIVAL PROTEIN"/>
    <property type="match status" value="1"/>
</dbReference>
<dbReference type="Proteomes" id="UP000192247">
    <property type="component" value="Unassembled WGS sequence"/>
</dbReference>
<sequence>MLIVLSVLSSELQQSDSIEHTRRIRWKRWCAIGSNGVTNVSPSEDGVAAFLEKYNADTVIRDTEHIKEDLKHLLDLTNAGSISPEQSIFYVIRMHDFDDNNALDGLEIMKMIFHSYSAHDGANETNNAFIEAQLVTSVDGFLLLDVNQDGFVSYAEWANSAKQRKDRT</sequence>
<dbReference type="PANTHER" id="PTHR23104:SF17">
    <property type="entry name" value="EF-HAND DOMAIN-CONTAINING PROTEIN"/>
    <property type="match status" value="1"/>
</dbReference>
<dbReference type="OrthoDB" id="3176171at2759"/>
<dbReference type="InterPro" id="IPR011992">
    <property type="entry name" value="EF-hand-dom_pair"/>
</dbReference>
<evidence type="ECO:0000313" key="4">
    <source>
        <dbReference type="EMBL" id="OQR74302.1"/>
    </source>
</evidence>
<protein>
    <submittedName>
        <fullName evidence="4">Multiple coagulation factor deficiency protein 2-like</fullName>
    </submittedName>
</protein>
<proteinExistence type="predicted"/>
<keyword evidence="1" id="KW-0732">Signal</keyword>
<dbReference type="PROSITE" id="PS00018">
    <property type="entry name" value="EF_HAND_1"/>
    <property type="match status" value="2"/>
</dbReference>
<evidence type="ECO:0000256" key="1">
    <source>
        <dbReference type="ARBA" id="ARBA00022729"/>
    </source>
</evidence>
<evidence type="ECO:0000313" key="5">
    <source>
        <dbReference type="Proteomes" id="UP000192247"/>
    </source>
</evidence>
<organism evidence="4 5">
    <name type="scientific">Tropilaelaps mercedesae</name>
    <dbReference type="NCBI Taxonomy" id="418985"/>
    <lineage>
        <taxon>Eukaryota</taxon>
        <taxon>Metazoa</taxon>
        <taxon>Ecdysozoa</taxon>
        <taxon>Arthropoda</taxon>
        <taxon>Chelicerata</taxon>
        <taxon>Arachnida</taxon>
        <taxon>Acari</taxon>
        <taxon>Parasitiformes</taxon>
        <taxon>Mesostigmata</taxon>
        <taxon>Gamasina</taxon>
        <taxon>Dermanyssoidea</taxon>
        <taxon>Laelapidae</taxon>
        <taxon>Tropilaelaps</taxon>
    </lineage>
</organism>
<name>A0A1V9XLP4_9ACAR</name>
<dbReference type="STRING" id="418985.A0A1V9XLP4"/>
<dbReference type="InterPro" id="IPR052110">
    <property type="entry name" value="MCFD2-like"/>
</dbReference>
<accession>A0A1V9XLP4</accession>
<reference evidence="4 5" key="1">
    <citation type="journal article" date="2017" name="Gigascience">
        <title>Draft genome of the honey bee ectoparasitic mite, Tropilaelaps mercedesae, is shaped by the parasitic life history.</title>
        <authorList>
            <person name="Dong X."/>
            <person name="Armstrong S.D."/>
            <person name="Xia D."/>
            <person name="Makepeace B.L."/>
            <person name="Darby A.C."/>
            <person name="Kadowaki T."/>
        </authorList>
    </citation>
    <scope>NUCLEOTIDE SEQUENCE [LARGE SCALE GENOMIC DNA]</scope>
    <source>
        <strain evidence="4">Wuxi-XJTLU</strain>
    </source>
</reference>
<dbReference type="FunCoup" id="A0A1V9XLP4">
    <property type="interactions" value="12"/>
</dbReference>
<dbReference type="InterPro" id="IPR018247">
    <property type="entry name" value="EF_Hand_1_Ca_BS"/>
</dbReference>
<dbReference type="Gene3D" id="1.10.238.10">
    <property type="entry name" value="EF-hand"/>
    <property type="match status" value="1"/>
</dbReference>
<dbReference type="SUPFAM" id="SSF47473">
    <property type="entry name" value="EF-hand"/>
    <property type="match status" value="1"/>
</dbReference>
<comment type="caution">
    <text evidence="4">The sequence shown here is derived from an EMBL/GenBank/DDBJ whole genome shotgun (WGS) entry which is preliminary data.</text>
</comment>
<dbReference type="EMBL" id="MNPL01008257">
    <property type="protein sequence ID" value="OQR74302.1"/>
    <property type="molecule type" value="Genomic_DNA"/>
</dbReference>
<keyword evidence="2" id="KW-0677">Repeat</keyword>
<dbReference type="InParanoid" id="A0A1V9XLP4"/>